<feature type="domain" description="Wntless GOLD" evidence="11">
    <location>
        <begin position="60"/>
        <end position="227"/>
    </location>
</feature>
<evidence type="ECO:0000256" key="1">
    <source>
        <dbReference type="ARBA" id="ARBA00004653"/>
    </source>
</evidence>
<keyword evidence="3" id="KW-0217">Developmental protein</keyword>
<reference evidence="13" key="1">
    <citation type="journal article" date="2017" name="bioRxiv">
        <title>Comparative analysis of the genomes of Stylophora pistillata and Acropora digitifera provides evidence for extensive differences between species of corals.</title>
        <authorList>
            <person name="Voolstra C.R."/>
            <person name="Li Y."/>
            <person name="Liew Y.J."/>
            <person name="Baumgarten S."/>
            <person name="Zoccola D."/>
            <person name="Flot J.-F."/>
            <person name="Tambutte S."/>
            <person name="Allemand D."/>
            <person name="Aranda M."/>
        </authorList>
    </citation>
    <scope>NUCLEOTIDE SEQUENCE [LARGE SCALE GENOMIC DNA]</scope>
</reference>
<feature type="transmembrane region" description="Helical" evidence="9">
    <location>
        <begin position="340"/>
        <end position="360"/>
    </location>
</feature>
<evidence type="ECO:0000256" key="8">
    <source>
        <dbReference type="ARBA" id="ARBA00023136"/>
    </source>
</evidence>
<dbReference type="Pfam" id="PF06664">
    <property type="entry name" value="WLS-like_TM"/>
    <property type="match status" value="1"/>
</dbReference>
<evidence type="ECO:0000256" key="4">
    <source>
        <dbReference type="ARBA" id="ARBA00022687"/>
    </source>
</evidence>
<evidence type="ECO:0000313" key="12">
    <source>
        <dbReference type="EMBL" id="PFX32169.1"/>
    </source>
</evidence>
<dbReference type="InterPro" id="IPR009551">
    <property type="entry name" value="Wntless"/>
</dbReference>
<feature type="transmembrane region" description="Helical" evidence="9">
    <location>
        <begin position="473"/>
        <end position="496"/>
    </location>
</feature>
<dbReference type="PANTHER" id="PTHR13449:SF2">
    <property type="entry name" value="PROTEIN WNTLESS HOMOLOG"/>
    <property type="match status" value="1"/>
</dbReference>
<dbReference type="PANTHER" id="PTHR13449">
    <property type="entry name" value="INTEGRAL MEMBRANE PROTEIN GPR177"/>
    <property type="match status" value="1"/>
</dbReference>
<accession>A0A2B4SSU1</accession>
<comment type="subcellular location">
    <subcellularLocation>
        <location evidence="1">Golgi apparatus membrane</location>
        <topology evidence="1">Multi-pass membrane protein</topology>
    </subcellularLocation>
</comment>
<sequence length="545" mass="62487">MAVILETLRLRHLLAFALLLVGILATFFAVGGKIAPAPTSAVSHIATICVGKIGKFDSFYDPRHCDRLNSIKEAEDDPRRIKPDQIVFAIRFPFPGQLMSRWFQFVATSIRLDIEYRPEYRYDDSQGKIAPTLTFEAHLGYLSNNSSGTGQWELLAEATENRSLVCNFTKSKTGGDDGFYDCEEIPFFEIGAVHYDEYLVNIKLPYARHSNDKIGLVSEINFVEIHQNGGFTKVWFTVKSIVGPITILILVWFAKRLKEMRRDPVLLEKALFCLGAVTAFMNFPFEWFTLWINMPFMLLFSDIRQGLFYGMLMSFWIIFTGEHLADQPERNRLKTYRRQIGAIGFGCVSLLVFDLCERGYQLHNPFYTIWATKVGRNVAYAFIIFAAVCACVYFLFLCYMVFKVFWIIRGKRAAIPTMSRARQLQYQGLIYRFEFLMVVTVLCAGLTVVFFIINNVNEAQWKFGEEESTVELSSALFTGIYGMWKTYVFALVFLYAPSRGTPATDNAEEENERLELRSRTEVRLTEGETAQESVIYQFTGKTAQE</sequence>
<keyword evidence="7" id="KW-0333">Golgi apparatus</keyword>
<dbReference type="GO" id="GO:0017147">
    <property type="term" value="F:Wnt-protein binding"/>
    <property type="evidence" value="ECO:0007669"/>
    <property type="project" value="InterPro"/>
</dbReference>
<proteinExistence type="inferred from homology"/>
<keyword evidence="8 9" id="KW-0472">Membrane</keyword>
<feature type="transmembrane region" description="Helical" evidence="9">
    <location>
        <begin position="266"/>
        <end position="285"/>
    </location>
</feature>
<evidence type="ECO:0000259" key="11">
    <source>
        <dbReference type="Pfam" id="PF21883"/>
    </source>
</evidence>
<feature type="transmembrane region" description="Helical" evidence="9">
    <location>
        <begin position="429"/>
        <end position="453"/>
    </location>
</feature>
<dbReference type="InterPro" id="IPR053936">
    <property type="entry name" value="WLS_GOLD"/>
</dbReference>
<gene>
    <name evidence="12" type="primary">WLS</name>
    <name evidence="12" type="ORF">AWC38_SpisGene2947</name>
</gene>
<keyword evidence="4" id="KW-0879">Wnt signaling pathway</keyword>
<comment type="similarity">
    <text evidence="2">Belongs to the wntless family.</text>
</comment>
<keyword evidence="6 9" id="KW-1133">Transmembrane helix</keyword>
<protein>
    <submittedName>
        <fullName evidence="12">Protein wntless-like</fullName>
    </submittedName>
</protein>
<dbReference type="GO" id="GO:0006886">
    <property type="term" value="P:intracellular protein transport"/>
    <property type="evidence" value="ECO:0007669"/>
    <property type="project" value="TreeGrafter"/>
</dbReference>
<organism evidence="12 13">
    <name type="scientific">Stylophora pistillata</name>
    <name type="common">Smooth cauliflower coral</name>
    <dbReference type="NCBI Taxonomy" id="50429"/>
    <lineage>
        <taxon>Eukaryota</taxon>
        <taxon>Metazoa</taxon>
        <taxon>Cnidaria</taxon>
        <taxon>Anthozoa</taxon>
        <taxon>Hexacorallia</taxon>
        <taxon>Scleractinia</taxon>
        <taxon>Astrocoeniina</taxon>
        <taxon>Pocilloporidae</taxon>
        <taxon>Stylophora</taxon>
    </lineage>
</organism>
<dbReference type="Proteomes" id="UP000225706">
    <property type="component" value="Unassembled WGS sequence"/>
</dbReference>
<comment type="caution">
    <text evidence="12">The sequence shown here is derived from an EMBL/GenBank/DDBJ whole genome shotgun (WGS) entry which is preliminary data.</text>
</comment>
<evidence type="ECO:0000256" key="9">
    <source>
        <dbReference type="SAM" id="Phobius"/>
    </source>
</evidence>
<dbReference type="AlphaFoldDB" id="A0A2B4SSU1"/>
<dbReference type="EMBL" id="LSMT01000026">
    <property type="protein sequence ID" value="PFX32169.1"/>
    <property type="molecule type" value="Genomic_DNA"/>
</dbReference>
<feature type="transmembrane region" description="Helical" evidence="9">
    <location>
        <begin position="380"/>
        <end position="408"/>
    </location>
</feature>
<feature type="domain" description="Wntless-like transmembrane" evidence="10">
    <location>
        <begin position="228"/>
        <end position="498"/>
    </location>
</feature>
<dbReference type="InterPro" id="IPR047843">
    <property type="entry name" value="WLS-like_TM"/>
</dbReference>
<evidence type="ECO:0000256" key="6">
    <source>
        <dbReference type="ARBA" id="ARBA00022989"/>
    </source>
</evidence>
<dbReference type="GO" id="GO:0000139">
    <property type="term" value="C:Golgi membrane"/>
    <property type="evidence" value="ECO:0007669"/>
    <property type="project" value="UniProtKB-SubCell"/>
</dbReference>
<keyword evidence="5 9" id="KW-0812">Transmembrane</keyword>
<evidence type="ECO:0000256" key="7">
    <source>
        <dbReference type="ARBA" id="ARBA00023034"/>
    </source>
</evidence>
<keyword evidence="13" id="KW-1185">Reference proteome</keyword>
<evidence type="ECO:0000256" key="5">
    <source>
        <dbReference type="ARBA" id="ARBA00022692"/>
    </source>
</evidence>
<evidence type="ECO:0000256" key="2">
    <source>
        <dbReference type="ARBA" id="ARBA00008148"/>
    </source>
</evidence>
<evidence type="ECO:0000256" key="3">
    <source>
        <dbReference type="ARBA" id="ARBA00022473"/>
    </source>
</evidence>
<name>A0A2B4SSU1_STYPI</name>
<dbReference type="GO" id="GO:0016055">
    <property type="term" value="P:Wnt signaling pathway"/>
    <property type="evidence" value="ECO:0007669"/>
    <property type="project" value="UniProtKB-KW"/>
</dbReference>
<evidence type="ECO:0000259" key="10">
    <source>
        <dbReference type="Pfam" id="PF06664"/>
    </source>
</evidence>
<feature type="transmembrane region" description="Helical" evidence="9">
    <location>
        <begin position="234"/>
        <end position="254"/>
    </location>
</feature>
<dbReference type="OrthoDB" id="5804250at2759"/>
<feature type="transmembrane region" description="Helical" evidence="9">
    <location>
        <begin position="297"/>
        <end position="319"/>
    </location>
</feature>
<dbReference type="GO" id="GO:0061355">
    <property type="term" value="P:Wnt protein secretion"/>
    <property type="evidence" value="ECO:0007669"/>
    <property type="project" value="TreeGrafter"/>
</dbReference>
<dbReference type="Pfam" id="PF21883">
    <property type="entry name" value="WLS_GOLD"/>
    <property type="match status" value="1"/>
</dbReference>
<dbReference type="STRING" id="50429.A0A2B4SSU1"/>
<evidence type="ECO:0000313" key="13">
    <source>
        <dbReference type="Proteomes" id="UP000225706"/>
    </source>
</evidence>